<gene>
    <name evidence="1" type="ORF">CLUMA_CG013431</name>
</gene>
<evidence type="ECO:0000313" key="2">
    <source>
        <dbReference type="Proteomes" id="UP000183832"/>
    </source>
</evidence>
<organism evidence="1 2">
    <name type="scientific">Clunio marinus</name>
    <dbReference type="NCBI Taxonomy" id="568069"/>
    <lineage>
        <taxon>Eukaryota</taxon>
        <taxon>Metazoa</taxon>
        <taxon>Ecdysozoa</taxon>
        <taxon>Arthropoda</taxon>
        <taxon>Hexapoda</taxon>
        <taxon>Insecta</taxon>
        <taxon>Pterygota</taxon>
        <taxon>Neoptera</taxon>
        <taxon>Endopterygota</taxon>
        <taxon>Diptera</taxon>
        <taxon>Nematocera</taxon>
        <taxon>Chironomoidea</taxon>
        <taxon>Chironomidae</taxon>
        <taxon>Clunio</taxon>
    </lineage>
</organism>
<accession>A0A1J1IIV4</accession>
<protein>
    <submittedName>
        <fullName evidence="1">CLUMA_CG013431, isoform A</fullName>
    </submittedName>
</protein>
<dbReference type="EMBL" id="CVRI01000054">
    <property type="protein sequence ID" value="CRL00155.1"/>
    <property type="molecule type" value="Genomic_DNA"/>
</dbReference>
<name>A0A1J1IIV4_9DIPT</name>
<evidence type="ECO:0000313" key="1">
    <source>
        <dbReference type="EMBL" id="CRL00155.1"/>
    </source>
</evidence>
<dbReference type="Proteomes" id="UP000183832">
    <property type="component" value="Unassembled WGS sequence"/>
</dbReference>
<proteinExistence type="predicted"/>
<keyword evidence="2" id="KW-1185">Reference proteome</keyword>
<reference evidence="1 2" key="1">
    <citation type="submission" date="2015-04" db="EMBL/GenBank/DDBJ databases">
        <authorList>
            <person name="Syromyatnikov M.Y."/>
            <person name="Popov V.N."/>
        </authorList>
    </citation>
    <scope>NUCLEOTIDE SEQUENCE [LARGE SCALE GENOMIC DNA]</scope>
</reference>
<dbReference type="AlphaFoldDB" id="A0A1J1IIV4"/>
<sequence length="97" mass="11709">MKMCTNLSALVWNNFCFMLFSIKLFQFRNLLRITICCFRLMQKDSKEGNIFTGIFIETQFNFEARKARKLQQSTKLRNNLLFLNVNVMETNNRKNYY</sequence>